<dbReference type="Proteomes" id="UP001162164">
    <property type="component" value="Unassembled WGS sequence"/>
</dbReference>
<comment type="caution">
    <text evidence="8">The sequence shown here is derived from an EMBL/GenBank/DDBJ whole genome shotgun (WGS) entry which is preliminary data.</text>
</comment>
<dbReference type="InterPro" id="IPR002159">
    <property type="entry name" value="CD36_fam"/>
</dbReference>
<keyword evidence="7" id="KW-0325">Glycoprotein</keyword>
<protein>
    <submittedName>
        <fullName evidence="8">Uncharacterized protein</fullName>
    </submittedName>
</protein>
<keyword evidence="9" id="KW-1185">Reference proteome</keyword>
<dbReference type="Pfam" id="PF01130">
    <property type="entry name" value="CD36"/>
    <property type="match status" value="1"/>
</dbReference>
<keyword evidence="5" id="KW-1133">Transmembrane helix</keyword>
<accession>A0ABQ9J460</accession>
<name>A0ABQ9J460_9CUCU</name>
<evidence type="ECO:0000313" key="8">
    <source>
        <dbReference type="EMBL" id="KAJ8972737.1"/>
    </source>
</evidence>
<keyword evidence="3" id="KW-1003">Cell membrane</keyword>
<sequence>MVSPPLIIFDFYVKTFCQTNIHQRKSNAIGQSIVSRSQSRYREFDHISGYPLQLAQRIQFNMFIRPIEGVVSMENVSKALLPIIWVEELSLHQSGDTL</sequence>
<evidence type="ECO:0000256" key="4">
    <source>
        <dbReference type="ARBA" id="ARBA00022692"/>
    </source>
</evidence>
<evidence type="ECO:0000256" key="7">
    <source>
        <dbReference type="ARBA" id="ARBA00023180"/>
    </source>
</evidence>
<evidence type="ECO:0000256" key="5">
    <source>
        <dbReference type="ARBA" id="ARBA00022989"/>
    </source>
</evidence>
<keyword evidence="6" id="KW-0472">Membrane</keyword>
<evidence type="ECO:0000256" key="1">
    <source>
        <dbReference type="ARBA" id="ARBA00004236"/>
    </source>
</evidence>
<evidence type="ECO:0000256" key="2">
    <source>
        <dbReference type="ARBA" id="ARBA00010532"/>
    </source>
</evidence>
<organism evidence="8 9">
    <name type="scientific">Molorchus minor</name>
    <dbReference type="NCBI Taxonomy" id="1323400"/>
    <lineage>
        <taxon>Eukaryota</taxon>
        <taxon>Metazoa</taxon>
        <taxon>Ecdysozoa</taxon>
        <taxon>Arthropoda</taxon>
        <taxon>Hexapoda</taxon>
        <taxon>Insecta</taxon>
        <taxon>Pterygota</taxon>
        <taxon>Neoptera</taxon>
        <taxon>Endopterygota</taxon>
        <taxon>Coleoptera</taxon>
        <taxon>Polyphaga</taxon>
        <taxon>Cucujiformia</taxon>
        <taxon>Chrysomeloidea</taxon>
        <taxon>Cerambycidae</taxon>
        <taxon>Lamiinae</taxon>
        <taxon>Monochamini</taxon>
        <taxon>Molorchus</taxon>
    </lineage>
</organism>
<comment type="subcellular location">
    <subcellularLocation>
        <location evidence="1">Cell membrane</location>
    </subcellularLocation>
</comment>
<gene>
    <name evidence="8" type="ORF">NQ317_010226</name>
</gene>
<dbReference type="EMBL" id="JAPWTJ010001306">
    <property type="protein sequence ID" value="KAJ8972737.1"/>
    <property type="molecule type" value="Genomic_DNA"/>
</dbReference>
<evidence type="ECO:0000313" key="9">
    <source>
        <dbReference type="Proteomes" id="UP001162164"/>
    </source>
</evidence>
<proteinExistence type="inferred from homology"/>
<comment type="similarity">
    <text evidence="2">Belongs to the CD36 family.</text>
</comment>
<evidence type="ECO:0000256" key="3">
    <source>
        <dbReference type="ARBA" id="ARBA00022475"/>
    </source>
</evidence>
<reference evidence="8" key="1">
    <citation type="journal article" date="2023" name="Insect Mol. Biol.">
        <title>Genome sequencing provides insights into the evolution of gene families encoding plant cell wall-degrading enzymes in longhorned beetles.</title>
        <authorList>
            <person name="Shin N.R."/>
            <person name="Okamura Y."/>
            <person name="Kirsch R."/>
            <person name="Pauchet Y."/>
        </authorList>
    </citation>
    <scope>NUCLEOTIDE SEQUENCE</scope>
    <source>
        <strain evidence="8">MMC_N1</strain>
    </source>
</reference>
<evidence type="ECO:0000256" key="6">
    <source>
        <dbReference type="ARBA" id="ARBA00023136"/>
    </source>
</evidence>
<keyword evidence="4" id="KW-0812">Transmembrane</keyword>